<evidence type="ECO:0000313" key="1">
    <source>
        <dbReference type="EMBL" id="TGD72192.1"/>
    </source>
</evidence>
<keyword evidence="2" id="KW-1185">Reference proteome</keyword>
<protein>
    <submittedName>
        <fullName evidence="1">Uncharacterized protein</fullName>
    </submittedName>
</protein>
<organism evidence="1 2">
    <name type="scientific">Mangrovimicrobium sediminis</name>
    <dbReference type="NCBI Taxonomy" id="2562682"/>
    <lineage>
        <taxon>Bacteria</taxon>
        <taxon>Pseudomonadati</taxon>
        <taxon>Pseudomonadota</taxon>
        <taxon>Gammaproteobacteria</taxon>
        <taxon>Cellvibrionales</taxon>
        <taxon>Halieaceae</taxon>
        <taxon>Mangrovimicrobium</taxon>
    </lineage>
</organism>
<name>A0A4Z0LXY0_9GAMM</name>
<sequence>MSSTKDWKYDKVEAKFKEIGCIVSGCEFNHPQGCKSASVLCCALNLSDAVISAGYSLPSASNVNYCPHGRVRNADGMARVTKSQNSGAIDATGWANKPSWKGIVYFEGGLALSQIYDGLTRNSKSLILATGHIDLWNGSGAVHAEYPDAATIWFWRLG</sequence>
<reference evidence="1 2" key="1">
    <citation type="submission" date="2019-04" db="EMBL/GenBank/DDBJ databases">
        <title>Taxonomy of novel Haliea sp. from mangrove soil of West Coast of India.</title>
        <authorList>
            <person name="Verma A."/>
            <person name="Kumar P."/>
            <person name="Krishnamurthi S."/>
        </authorList>
    </citation>
    <scope>NUCLEOTIDE SEQUENCE [LARGE SCALE GENOMIC DNA]</scope>
    <source>
        <strain evidence="1 2">SAOS-164</strain>
    </source>
</reference>
<proteinExistence type="predicted"/>
<dbReference type="EMBL" id="SRLE01000011">
    <property type="protein sequence ID" value="TGD72192.1"/>
    <property type="molecule type" value="Genomic_DNA"/>
</dbReference>
<dbReference type="Gene3D" id="3.90.1720.80">
    <property type="match status" value="1"/>
</dbReference>
<dbReference type="Proteomes" id="UP000298050">
    <property type="component" value="Unassembled WGS sequence"/>
</dbReference>
<accession>A0A4Z0LXY0</accession>
<dbReference type="AlphaFoldDB" id="A0A4Z0LXY0"/>
<dbReference type="InterPro" id="IPR025562">
    <property type="entry name" value="Tae4"/>
</dbReference>
<dbReference type="Pfam" id="PF14113">
    <property type="entry name" value="Tae4"/>
    <property type="match status" value="1"/>
</dbReference>
<comment type="caution">
    <text evidence="1">The sequence shown here is derived from an EMBL/GenBank/DDBJ whole genome shotgun (WGS) entry which is preliminary data.</text>
</comment>
<evidence type="ECO:0000313" key="2">
    <source>
        <dbReference type="Proteomes" id="UP000298050"/>
    </source>
</evidence>
<gene>
    <name evidence="1" type="ORF">E4634_16120</name>
</gene>